<keyword evidence="6" id="KW-0406">Ion transport</keyword>
<dbReference type="SUPFAM" id="SSF51735">
    <property type="entry name" value="NAD(P)-binding Rossmann-fold domains"/>
    <property type="match status" value="1"/>
</dbReference>
<reference evidence="10 11" key="1">
    <citation type="submission" date="2020-08" db="EMBL/GenBank/DDBJ databases">
        <title>Sequencing the genomes of 1000 actinobacteria strains.</title>
        <authorList>
            <person name="Klenk H.-P."/>
        </authorList>
    </citation>
    <scope>NUCLEOTIDE SEQUENCE [LARGE SCALE GENOMIC DNA]</scope>
    <source>
        <strain evidence="10 11">DSM 23974</strain>
    </source>
</reference>
<dbReference type="InterPro" id="IPR006037">
    <property type="entry name" value="RCK_C"/>
</dbReference>
<dbReference type="InterPro" id="IPR003148">
    <property type="entry name" value="RCK_N"/>
</dbReference>
<feature type="region of interest" description="Disordered" evidence="7">
    <location>
        <begin position="221"/>
        <end position="240"/>
    </location>
</feature>
<evidence type="ECO:0000256" key="5">
    <source>
        <dbReference type="ARBA" id="ARBA00023027"/>
    </source>
</evidence>
<dbReference type="Gene3D" id="3.40.50.720">
    <property type="entry name" value="NAD(P)-binding Rossmann-like Domain"/>
    <property type="match status" value="1"/>
</dbReference>
<sequence length="240" mass="25191">MKVLIIGAGAVGSSIARELAAHDHEVIVVERRHDTAARLSSRTGHCEVGDASEPAVLRRAGAQGADVLVAATGDDRVNLVVSLLGRSEFGVGRTVARVNNPLNRWLFDESWGVDVAVSTPDIMTALVEEAVETGDLVRLMGIGSGAAALTAFTVPRDHWSLGRRIGSISWPDESPLVAILRDGRPRTADADEVLAAGDEVFFLAADEAAVQLRALLVPGSREAEASRGAETDQASQSPSA</sequence>
<dbReference type="PRINTS" id="PR00335">
    <property type="entry name" value="KUPTAKETRKA"/>
</dbReference>
<dbReference type="InterPro" id="IPR036291">
    <property type="entry name" value="NAD(P)-bd_dom_sf"/>
</dbReference>
<dbReference type="GO" id="GO:0015079">
    <property type="term" value="F:potassium ion transmembrane transporter activity"/>
    <property type="evidence" value="ECO:0007669"/>
    <property type="project" value="InterPro"/>
</dbReference>
<evidence type="ECO:0000256" key="3">
    <source>
        <dbReference type="ARBA" id="ARBA00022538"/>
    </source>
</evidence>
<feature type="compositionally biased region" description="Basic and acidic residues" evidence="7">
    <location>
        <begin position="221"/>
        <end position="230"/>
    </location>
</feature>
<organism evidence="10 11">
    <name type="scientific">Micrococcus cohnii</name>
    <dbReference type="NCBI Taxonomy" id="993416"/>
    <lineage>
        <taxon>Bacteria</taxon>
        <taxon>Bacillati</taxon>
        <taxon>Actinomycetota</taxon>
        <taxon>Actinomycetes</taxon>
        <taxon>Micrococcales</taxon>
        <taxon>Micrococcaceae</taxon>
        <taxon>Micrococcus</taxon>
    </lineage>
</organism>
<keyword evidence="3" id="KW-0633">Potassium transport</keyword>
<proteinExistence type="predicted"/>
<evidence type="ECO:0000313" key="11">
    <source>
        <dbReference type="Proteomes" id="UP000540191"/>
    </source>
</evidence>
<evidence type="ECO:0000313" key="10">
    <source>
        <dbReference type="EMBL" id="MBB4735380.1"/>
    </source>
</evidence>
<dbReference type="Pfam" id="PF02080">
    <property type="entry name" value="TrkA_C"/>
    <property type="match status" value="1"/>
</dbReference>
<dbReference type="InterPro" id="IPR006036">
    <property type="entry name" value="K_uptake_TrkA"/>
</dbReference>
<feature type="domain" description="RCK N-terminal" evidence="8">
    <location>
        <begin position="1"/>
        <end position="117"/>
    </location>
</feature>
<dbReference type="Pfam" id="PF02254">
    <property type="entry name" value="TrkA_N"/>
    <property type="match status" value="1"/>
</dbReference>
<dbReference type="EMBL" id="JACHNA010000001">
    <property type="protein sequence ID" value="MBB4735380.1"/>
    <property type="molecule type" value="Genomic_DNA"/>
</dbReference>
<evidence type="ECO:0000259" key="9">
    <source>
        <dbReference type="PROSITE" id="PS51202"/>
    </source>
</evidence>
<dbReference type="Proteomes" id="UP000540191">
    <property type="component" value="Unassembled WGS sequence"/>
</dbReference>
<comment type="caution">
    <text evidence="10">The sequence shown here is derived from an EMBL/GenBank/DDBJ whole genome shotgun (WGS) entry which is preliminary data.</text>
</comment>
<evidence type="ECO:0000256" key="6">
    <source>
        <dbReference type="ARBA" id="ARBA00023065"/>
    </source>
</evidence>
<evidence type="ECO:0000256" key="4">
    <source>
        <dbReference type="ARBA" id="ARBA00022958"/>
    </source>
</evidence>
<keyword evidence="2" id="KW-0813">Transport</keyword>
<gene>
    <name evidence="10" type="ORF">HDA30_000888</name>
</gene>
<dbReference type="PANTHER" id="PTHR43833:SF5">
    <property type="entry name" value="TRK SYSTEM POTASSIUM UPTAKE PROTEIN TRKA"/>
    <property type="match status" value="1"/>
</dbReference>
<keyword evidence="4" id="KW-0630">Potassium</keyword>
<evidence type="ECO:0000256" key="1">
    <source>
        <dbReference type="ARBA" id="ARBA00017378"/>
    </source>
</evidence>
<dbReference type="InterPro" id="IPR050721">
    <property type="entry name" value="Trk_Ktr_HKT_K-transport"/>
</dbReference>
<dbReference type="SUPFAM" id="SSF116726">
    <property type="entry name" value="TrkA C-terminal domain-like"/>
    <property type="match status" value="1"/>
</dbReference>
<feature type="domain" description="RCK C-terminal" evidence="9">
    <location>
        <begin position="137"/>
        <end position="218"/>
    </location>
</feature>
<keyword evidence="11" id="KW-1185">Reference proteome</keyword>
<dbReference type="Gene3D" id="3.30.70.1450">
    <property type="entry name" value="Regulator of K+ conductance, C-terminal domain"/>
    <property type="match status" value="1"/>
</dbReference>
<dbReference type="PANTHER" id="PTHR43833">
    <property type="entry name" value="POTASSIUM CHANNEL PROTEIN 2-RELATED-RELATED"/>
    <property type="match status" value="1"/>
</dbReference>
<dbReference type="PROSITE" id="PS51201">
    <property type="entry name" value="RCK_N"/>
    <property type="match status" value="1"/>
</dbReference>
<dbReference type="PROSITE" id="PS51202">
    <property type="entry name" value="RCK_C"/>
    <property type="match status" value="1"/>
</dbReference>
<evidence type="ECO:0000256" key="2">
    <source>
        <dbReference type="ARBA" id="ARBA00022448"/>
    </source>
</evidence>
<dbReference type="AlphaFoldDB" id="A0A7W7GNI9"/>
<keyword evidence="5" id="KW-0520">NAD</keyword>
<dbReference type="RefSeq" id="WP_158496014.1">
    <property type="nucleotide sequence ID" value="NZ_JACHNA010000001.1"/>
</dbReference>
<dbReference type="InterPro" id="IPR036721">
    <property type="entry name" value="RCK_C_sf"/>
</dbReference>
<evidence type="ECO:0000259" key="8">
    <source>
        <dbReference type="PROSITE" id="PS51201"/>
    </source>
</evidence>
<protein>
    <recommendedName>
        <fullName evidence="1">Trk system potassium uptake protein TrkA</fullName>
    </recommendedName>
</protein>
<evidence type="ECO:0000256" key="7">
    <source>
        <dbReference type="SAM" id="MobiDB-lite"/>
    </source>
</evidence>
<dbReference type="GO" id="GO:0005886">
    <property type="term" value="C:plasma membrane"/>
    <property type="evidence" value="ECO:0007669"/>
    <property type="project" value="InterPro"/>
</dbReference>
<accession>A0A7W7GNI9</accession>
<name>A0A7W7GNI9_9MICC</name>